<dbReference type="Pfam" id="PF02875">
    <property type="entry name" value="Mur_ligase_C"/>
    <property type="match status" value="1"/>
</dbReference>
<dbReference type="NCBIfam" id="TIGR01499">
    <property type="entry name" value="folC"/>
    <property type="match status" value="1"/>
</dbReference>
<keyword evidence="25" id="KW-1185">Reference proteome</keyword>
<dbReference type="Proteomes" id="UP001224392">
    <property type="component" value="Unassembled WGS sequence"/>
</dbReference>
<dbReference type="PANTHER" id="PTHR11136">
    <property type="entry name" value="FOLYLPOLYGLUTAMATE SYNTHASE-RELATED"/>
    <property type="match status" value="1"/>
</dbReference>
<evidence type="ECO:0000256" key="2">
    <source>
        <dbReference type="ARBA" id="ARBA00004799"/>
    </source>
</evidence>
<evidence type="ECO:0000259" key="23">
    <source>
        <dbReference type="Pfam" id="PF08245"/>
    </source>
</evidence>
<evidence type="ECO:0000313" key="24">
    <source>
        <dbReference type="EMBL" id="GMG87468.1"/>
    </source>
</evidence>
<evidence type="ECO:0000256" key="11">
    <source>
        <dbReference type="ARBA" id="ARBA00022840"/>
    </source>
</evidence>
<dbReference type="InterPro" id="IPR036565">
    <property type="entry name" value="Mur-like_cat_sf"/>
</dbReference>
<comment type="catalytic activity">
    <reaction evidence="18">
        <text>10-formyltetrahydrofolyl-(gamma-L-Glu)(n) + L-glutamate + ATP = 10-formyltetrahydrofolyl-(gamma-L-Glu)(n+1) + ADP + phosphate + H(+)</text>
        <dbReference type="Rhea" id="RHEA:51904"/>
        <dbReference type="Rhea" id="RHEA-COMP:13088"/>
        <dbReference type="Rhea" id="RHEA-COMP:14300"/>
        <dbReference type="ChEBI" id="CHEBI:15378"/>
        <dbReference type="ChEBI" id="CHEBI:29985"/>
        <dbReference type="ChEBI" id="CHEBI:30616"/>
        <dbReference type="ChEBI" id="CHEBI:43474"/>
        <dbReference type="ChEBI" id="CHEBI:134413"/>
        <dbReference type="ChEBI" id="CHEBI:456216"/>
        <dbReference type="EC" id="6.3.2.17"/>
    </reaction>
</comment>
<dbReference type="NCBIfam" id="NF008101">
    <property type="entry name" value="PRK10846.1"/>
    <property type="match status" value="1"/>
</dbReference>
<feature type="domain" description="Mur ligase central" evidence="23">
    <location>
        <begin position="45"/>
        <end position="207"/>
    </location>
</feature>
<comment type="pathway">
    <text evidence="2">Cofactor biosynthesis; tetrahydrofolate biosynthesis; 7,8-dihydrofolate from 2-amino-4-hydroxy-6-hydroxymethyl-7,8-dihydropteridine diphosphate and 4-aminobenzoate: step 2/2.</text>
</comment>
<evidence type="ECO:0000256" key="13">
    <source>
        <dbReference type="ARBA" id="ARBA00022909"/>
    </source>
</evidence>
<comment type="function">
    <text evidence="1">Functions in two distinct reactions of the de novo folate biosynthetic pathway. Catalyzes the addition of a glutamate residue to dihydropteroate (7,8-dihydropteroate or H2Pte) to form dihydrofolate (7,8-dihydrofolate monoglutamate or H2Pte-Glu). Also catalyzes successive additions of L-glutamate to tetrahydrofolate or 10-formyltetrahydrofolate or 5,10-methylenetetrahydrofolate, leading to folylpolyglutamate derivatives.</text>
</comment>
<evidence type="ECO:0000256" key="9">
    <source>
        <dbReference type="ARBA" id="ARBA00022723"/>
    </source>
</evidence>
<keyword evidence="13" id="KW-0289">Folate biosynthesis</keyword>
<evidence type="ECO:0000256" key="17">
    <source>
        <dbReference type="ARBA" id="ARBA00047493"/>
    </source>
</evidence>
<evidence type="ECO:0000256" key="6">
    <source>
        <dbReference type="ARBA" id="ARBA00013025"/>
    </source>
</evidence>
<evidence type="ECO:0000256" key="8">
    <source>
        <dbReference type="ARBA" id="ARBA00022598"/>
    </source>
</evidence>
<evidence type="ECO:0000256" key="19">
    <source>
        <dbReference type="ARBA" id="ARBA00049035"/>
    </source>
</evidence>
<dbReference type="SUPFAM" id="SSF53623">
    <property type="entry name" value="MurD-like peptide ligases, catalytic domain"/>
    <property type="match status" value="1"/>
</dbReference>
<dbReference type="EMBL" id="BSYJ01000003">
    <property type="protein sequence ID" value="GMG87468.1"/>
    <property type="molecule type" value="Genomic_DNA"/>
</dbReference>
<keyword evidence="9" id="KW-0479">Metal-binding</keyword>
<dbReference type="RefSeq" id="WP_285764092.1">
    <property type="nucleotide sequence ID" value="NZ_BSYJ01000003.1"/>
</dbReference>
<feature type="domain" description="Mur ligase C-terminal" evidence="22">
    <location>
        <begin position="278"/>
        <end position="402"/>
    </location>
</feature>
<dbReference type="PANTHER" id="PTHR11136:SF0">
    <property type="entry name" value="DIHYDROFOLATE SYNTHETASE-RELATED"/>
    <property type="match status" value="1"/>
</dbReference>
<gene>
    <name evidence="24" type="primary">folC</name>
    <name evidence="24" type="ORF">MNKW57_17890</name>
</gene>
<reference evidence="24 25" key="1">
    <citation type="submission" date="2023-04" db="EMBL/GenBank/DDBJ databases">
        <title>Marinobulbifer ophiurae gen. nov., sp. Nov., isolate from tissue of brittle star Ophioplocus japonicus.</title>
        <authorList>
            <person name="Kawano K."/>
            <person name="Sawayama S."/>
            <person name="Nakagawa S."/>
        </authorList>
    </citation>
    <scope>NUCLEOTIDE SEQUENCE [LARGE SCALE GENOMIC DNA]</scope>
    <source>
        <strain evidence="24 25">NKW57</strain>
    </source>
</reference>
<keyword evidence="12" id="KW-0460">Magnesium</keyword>
<dbReference type="InterPro" id="IPR001645">
    <property type="entry name" value="Folylpolyglutamate_synth"/>
</dbReference>
<comment type="catalytic activity">
    <reaction evidence="17">
        <text>(6S)-5,6,7,8-tetrahydrofolyl-(gamma-L-Glu)(n) + L-glutamate + ATP = (6S)-5,6,7,8-tetrahydrofolyl-(gamma-L-Glu)(n+1) + ADP + phosphate + H(+)</text>
        <dbReference type="Rhea" id="RHEA:10580"/>
        <dbReference type="Rhea" id="RHEA-COMP:14738"/>
        <dbReference type="Rhea" id="RHEA-COMP:14740"/>
        <dbReference type="ChEBI" id="CHEBI:15378"/>
        <dbReference type="ChEBI" id="CHEBI:29985"/>
        <dbReference type="ChEBI" id="CHEBI:30616"/>
        <dbReference type="ChEBI" id="CHEBI:43474"/>
        <dbReference type="ChEBI" id="CHEBI:141005"/>
        <dbReference type="ChEBI" id="CHEBI:456216"/>
        <dbReference type="EC" id="6.3.2.17"/>
    </reaction>
</comment>
<evidence type="ECO:0000256" key="4">
    <source>
        <dbReference type="ARBA" id="ARBA00008276"/>
    </source>
</evidence>
<protein>
    <recommendedName>
        <fullName evidence="7">Dihydrofolate synthase/folylpolyglutamate synthase</fullName>
        <ecNumber evidence="5">6.3.2.12</ecNumber>
        <ecNumber evidence="6">6.3.2.17</ecNumber>
    </recommendedName>
    <alternativeName>
        <fullName evidence="16">Folylpoly-gamma-glutamate synthetase-dihydrofolate synthetase</fullName>
    </alternativeName>
    <alternativeName>
        <fullName evidence="14">Folylpolyglutamate synthetase</fullName>
    </alternativeName>
    <alternativeName>
        <fullName evidence="15">Tetrahydrofolylpolyglutamate synthase</fullName>
    </alternativeName>
</protein>
<dbReference type="InterPro" id="IPR013221">
    <property type="entry name" value="Mur_ligase_cen"/>
</dbReference>
<comment type="catalytic activity">
    <reaction evidence="20">
        <text>7,8-dihydropteroate + L-glutamate + ATP = 7,8-dihydrofolate + ADP + phosphate + H(+)</text>
        <dbReference type="Rhea" id="RHEA:23584"/>
        <dbReference type="ChEBI" id="CHEBI:15378"/>
        <dbReference type="ChEBI" id="CHEBI:17839"/>
        <dbReference type="ChEBI" id="CHEBI:29985"/>
        <dbReference type="ChEBI" id="CHEBI:30616"/>
        <dbReference type="ChEBI" id="CHEBI:43474"/>
        <dbReference type="ChEBI" id="CHEBI:57451"/>
        <dbReference type="ChEBI" id="CHEBI:456216"/>
        <dbReference type="EC" id="6.3.2.12"/>
    </reaction>
</comment>
<evidence type="ECO:0000256" key="16">
    <source>
        <dbReference type="ARBA" id="ARBA00032510"/>
    </source>
</evidence>
<organism evidence="24 25">
    <name type="scientific">Biformimicrobium ophioploci</name>
    <dbReference type="NCBI Taxonomy" id="3036711"/>
    <lineage>
        <taxon>Bacteria</taxon>
        <taxon>Pseudomonadati</taxon>
        <taxon>Pseudomonadota</taxon>
        <taxon>Gammaproteobacteria</taxon>
        <taxon>Cellvibrionales</taxon>
        <taxon>Microbulbiferaceae</taxon>
        <taxon>Biformimicrobium</taxon>
    </lineage>
</organism>
<evidence type="ECO:0000256" key="5">
    <source>
        <dbReference type="ARBA" id="ARBA00013023"/>
    </source>
</evidence>
<comment type="pathway">
    <text evidence="3">Cofactor biosynthesis; tetrahydrofolylpolyglutamate biosynthesis.</text>
</comment>
<comment type="caution">
    <text evidence="24">The sequence shown here is derived from an EMBL/GenBank/DDBJ whole genome shotgun (WGS) entry which is preliminary data.</text>
</comment>
<dbReference type="Gene3D" id="3.90.190.20">
    <property type="entry name" value="Mur ligase, C-terminal domain"/>
    <property type="match status" value="1"/>
</dbReference>
<evidence type="ECO:0000256" key="10">
    <source>
        <dbReference type="ARBA" id="ARBA00022741"/>
    </source>
</evidence>
<dbReference type="InterPro" id="IPR036615">
    <property type="entry name" value="Mur_ligase_C_dom_sf"/>
</dbReference>
<evidence type="ECO:0000256" key="20">
    <source>
        <dbReference type="ARBA" id="ARBA00049161"/>
    </source>
</evidence>
<name>A0ABQ6LZE7_9GAMM</name>
<comment type="catalytic activity">
    <reaction evidence="19">
        <text>(6R)-5,10-methylenetetrahydrofolyl-(gamma-L-Glu)(n) + L-glutamate + ATP = (6R)-5,10-methylenetetrahydrofolyl-(gamma-L-Glu)(n+1) + ADP + phosphate + H(+)</text>
        <dbReference type="Rhea" id="RHEA:51912"/>
        <dbReference type="Rhea" id="RHEA-COMP:13257"/>
        <dbReference type="Rhea" id="RHEA-COMP:13258"/>
        <dbReference type="ChEBI" id="CHEBI:15378"/>
        <dbReference type="ChEBI" id="CHEBI:29985"/>
        <dbReference type="ChEBI" id="CHEBI:30616"/>
        <dbReference type="ChEBI" id="CHEBI:43474"/>
        <dbReference type="ChEBI" id="CHEBI:136572"/>
        <dbReference type="ChEBI" id="CHEBI:456216"/>
        <dbReference type="EC" id="6.3.2.17"/>
    </reaction>
</comment>
<dbReference type="Pfam" id="PF08245">
    <property type="entry name" value="Mur_ligase_M"/>
    <property type="match status" value="1"/>
</dbReference>
<keyword evidence="8 21" id="KW-0436">Ligase</keyword>
<dbReference type="EC" id="6.3.2.17" evidence="6"/>
<dbReference type="PIRSF" id="PIRSF001563">
    <property type="entry name" value="Folylpolyglu_synth"/>
    <property type="match status" value="1"/>
</dbReference>
<dbReference type="InterPro" id="IPR004101">
    <property type="entry name" value="Mur_ligase_C"/>
</dbReference>
<keyword evidence="10 21" id="KW-0547">Nucleotide-binding</keyword>
<proteinExistence type="inferred from homology"/>
<evidence type="ECO:0000256" key="7">
    <source>
        <dbReference type="ARBA" id="ARBA00019357"/>
    </source>
</evidence>
<evidence type="ECO:0000256" key="18">
    <source>
        <dbReference type="ARBA" id="ARBA00047808"/>
    </source>
</evidence>
<dbReference type="Gene3D" id="3.40.1190.10">
    <property type="entry name" value="Mur-like, catalytic domain"/>
    <property type="match status" value="1"/>
</dbReference>
<keyword evidence="11 21" id="KW-0067">ATP-binding</keyword>
<evidence type="ECO:0000256" key="15">
    <source>
        <dbReference type="ARBA" id="ARBA00030592"/>
    </source>
</evidence>
<evidence type="ECO:0000313" key="25">
    <source>
        <dbReference type="Proteomes" id="UP001224392"/>
    </source>
</evidence>
<evidence type="ECO:0000256" key="14">
    <source>
        <dbReference type="ARBA" id="ARBA00030048"/>
    </source>
</evidence>
<evidence type="ECO:0000256" key="3">
    <source>
        <dbReference type="ARBA" id="ARBA00005150"/>
    </source>
</evidence>
<evidence type="ECO:0000259" key="22">
    <source>
        <dbReference type="Pfam" id="PF02875"/>
    </source>
</evidence>
<evidence type="ECO:0000256" key="1">
    <source>
        <dbReference type="ARBA" id="ARBA00002714"/>
    </source>
</evidence>
<evidence type="ECO:0000256" key="12">
    <source>
        <dbReference type="ARBA" id="ARBA00022842"/>
    </source>
</evidence>
<sequence length="419" mass="44545">MSELERWLQRLEKLHPSEIDLGLDRIRAVAERLALGKPANKVITVAGTNGKGSCVAAAGALLRAAGYSVGSYTSPHLLAFNERIRVNGECVGDVEIVAAFEAIEAARGETSLTYFEYTTLAGLLIFSNAGLDFAVLEVGLGGRLDAVNLVDADIGIVTSVDIDHVDWLGDDIEVIGREKAGIFRAGKFAIIGDPHAPASVAQVAKEKGAVLYQAGKAFSMQPVADGWHWHLNDLRLALPVLQLPPASVASALAALSLAAALPEPAVIHSVLAGLTLPGRCQQVEVLGRRVILDVGHNPQAARYLAAWLDSSDCKGRTFALFAAMADKDLTGLLQPLREQVRTWGVAPLPGNPRAATLEQLGSAVESVAVEGACHRFGSVRVGLEQFCRSMASEDRLLVFGSFFTVAEVLQYLRERGQGG</sequence>
<accession>A0ABQ6LZE7</accession>
<dbReference type="SUPFAM" id="SSF53244">
    <property type="entry name" value="MurD-like peptide ligases, peptide-binding domain"/>
    <property type="match status" value="1"/>
</dbReference>
<evidence type="ECO:0000256" key="21">
    <source>
        <dbReference type="PIRNR" id="PIRNR001563"/>
    </source>
</evidence>
<comment type="similarity">
    <text evidence="4 21">Belongs to the folylpolyglutamate synthase family.</text>
</comment>
<dbReference type="EC" id="6.3.2.12" evidence="5"/>